<feature type="domain" description="RWP-RK" evidence="8">
    <location>
        <begin position="1"/>
        <end position="79"/>
    </location>
</feature>
<evidence type="ECO:0000256" key="1">
    <source>
        <dbReference type="ARBA" id="ARBA00004049"/>
    </source>
</evidence>
<sequence length="360" mass="39271">MDVKHIEADQITLELLQSYYNVPLAELAKELGLSLTLLKKICRKFGIQRWPHRQIRSLNKTAQELKERAQCALTAEEHAEIEAQLQLLEKKKRLVTRGASSGLQSALRNALFLANPEQLEEESVFDVKVPFPAPVPLPSAAQQQGRNANPMYKMMQTARAAQAQAVDPLAAYKQAAEQQRMQESLYLQQQQRQMAAAAAPQYGAYGHMDQALLQQQMAAQMAQMALQHQMHMNSYMCMAPAPQPAVHQPAPVYAAAAPTPADAADLFEGAPFDELAALLGMSEEDVAMGSSASAMLTVDDEDFMDIMLQDCALPADMGGAAAQQQLPSAMHTGHMMFGAQAPQAAMTSETSFMTVGGWAI</sequence>
<organism evidence="9 10">
    <name type="scientific">Tribonema minus</name>
    <dbReference type="NCBI Taxonomy" id="303371"/>
    <lineage>
        <taxon>Eukaryota</taxon>
        <taxon>Sar</taxon>
        <taxon>Stramenopiles</taxon>
        <taxon>Ochrophyta</taxon>
        <taxon>PX clade</taxon>
        <taxon>Xanthophyceae</taxon>
        <taxon>Tribonematales</taxon>
        <taxon>Tribonemataceae</taxon>
        <taxon>Tribonema</taxon>
    </lineage>
</organism>
<name>A0A835YTG3_9STRA</name>
<evidence type="ECO:0000256" key="7">
    <source>
        <dbReference type="SAM" id="Coils"/>
    </source>
</evidence>
<dbReference type="PROSITE" id="PS51519">
    <property type="entry name" value="RWP_RK"/>
    <property type="match status" value="1"/>
</dbReference>
<dbReference type="AlphaFoldDB" id="A0A835YTG3"/>
<comment type="caution">
    <text evidence="9">The sequence shown here is derived from an EMBL/GenBank/DDBJ whole genome shotgun (WGS) entry which is preliminary data.</text>
</comment>
<keyword evidence="2" id="KW-0805">Transcription regulation</keyword>
<dbReference type="Proteomes" id="UP000664859">
    <property type="component" value="Unassembled WGS sequence"/>
</dbReference>
<evidence type="ECO:0000256" key="2">
    <source>
        <dbReference type="ARBA" id="ARBA00023015"/>
    </source>
</evidence>
<dbReference type="PANTHER" id="PTHR46373">
    <property type="entry name" value="PROTEIN RKD4"/>
    <property type="match status" value="1"/>
</dbReference>
<dbReference type="InterPro" id="IPR003035">
    <property type="entry name" value="RWP-RK_dom"/>
</dbReference>
<evidence type="ECO:0000256" key="5">
    <source>
        <dbReference type="ARBA" id="ARBA00023163"/>
    </source>
</evidence>
<evidence type="ECO:0000259" key="8">
    <source>
        <dbReference type="PROSITE" id="PS51519"/>
    </source>
</evidence>
<keyword evidence="5" id="KW-0804">Transcription</keyword>
<dbReference type="PANTHER" id="PTHR46373:SF2">
    <property type="entry name" value="RWP-RK DOMAIN-CONTAINING PROTEIN"/>
    <property type="match status" value="1"/>
</dbReference>
<evidence type="ECO:0000313" key="9">
    <source>
        <dbReference type="EMBL" id="KAG5180951.1"/>
    </source>
</evidence>
<dbReference type="Pfam" id="PF02042">
    <property type="entry name" value="RWP-RK"/>
    <property type="match status" value="1"/>
</dbReference>
<reference evidence="9" key="1">
    <citation type="submission" date="2021-02" db="EMBL/GenBank/DDBJ databases">
        <title>First Annotated Genome of the Yellow-green Alga Tribonema minus.</title>
        <authorList>
            <person name="Mahan K.M."/>
        </authorList>
    </citation>
    <scope>NUCLEOTIDE SEQUENCE</scope>
    <source>
        <strain evidence="9">UTEX B ZZ1240</strain>
    </source>
</reference>
<gene>
    <name evidence="9" type="ORF">JKP88DRAFT_222671</name>
</gene>
<comment type="function">
    <text evidence="1">Putative transcription factor.</text>
</comment>
<dbReference type="InterPro" id="IPR044607">
    <property type="entry name" value="RKD-like"/>
</dbReference>
<protein>
    <submittedName>
        <fullName evidence="9">Putative NIN-like transcription factor</fullName>
    </submittedName>
</protein>
<dbReference type="Gene3D" id="3.40.190.10">
    <property type="entry name" value="Periplasmic binding protein-like II"/>
    <property type="match status" value="1"/>
</dbReference>
<evidence type="ECO:0000256" key="3">
    <source>
        <dbReference type="ARBA" id="ARBA00023054"/>
    </source>
</evidence>
<feature type="coiled-coil region" evidence="7">
    <location>
        <begin position="55"/>
        <end position="91"/>
    </location>
</feature>
<evidence type="ECO:0000313" key="10">
    <source>
        <dbReference type="Proteomes" id="UP000664859"/>
    </source>
</evidence>
<keyword evidence="4" id="KW-0238">DNA-binding</keyword>
<dbReference type="OrthoDB" id="6270329at2759"/>
<dbReference type="GO" id="GO:0003677">
    <property type="term" value="F:DNA binding"/>
    <property type="evidence" value="ECO:0007669"/>
    <property type="project" value="UniProtKB-KW"/>
</dbReference>
<keyword evidence="3 7" id="KW-0175">Coiled coil</keyword>
<keyword evidence="6" id="KW-0539">Nucleus</keyword>
<keyword evidence="10" id="KW-1185">Reference proteome</keyword>
<dbReference type="GO" id="GO:0003700">
    <property type="term" value="F:DNA-binding transcription factor activity"/>
    <property type="evidence" value="ECO:0007669"/>
    <property type="project" value="InterPro"/>
</dbReference>
<evidence type="ECO:0000256" key="6">
    <source>
        <dbReference type="ARBA" id="ARBA00023242"/>
    </source>
</evidence>
<proteinExistence type="predicted"/>
<evidence type="ECO:0000256" key="4">
    <source>
        <dbReference type="ARBA" id="ARBA00023125"/>
    </source>
</evidence>
<dbReference type="EMBL" id="JAFCMP010000346">
    <property type="protein sequence ID" value="KAG5180951.1"/>
    <property type="molecule type" value="Genomic_DNA"/>
</dbReference>
<accession>A0A835YTG3</accession>